<protein>
    <submittedName>
        <fullName evidence="6">dTDP-3-amino-3,6-dideoxy-alpha-D-galactopyranose transaminase</fullName>
        <ecNumber evidence="6">2.6.1.90</ecNumber>
    </submittedName>
</protein>
<dbReference type="InterPro" id="IPR015424">
    <property type="entry name" value="PyrdxlP-dep_Trfase"/>
</dbReference>
<keyword evidence="6" id="KW-0808">Transferase</keyword>
<evidence type="ECO:0000256" key="3">
    <source>
        <dbReference type="PIRSR" id="PIRSR000390-1"/>
    </source>
</evidence>
<dbReference type="Gene3D" id="3.90.1150.10">
    <property type="entry name" value="Aspartate Aminotransferase, domain 1"/>
    <property type="match status" value="1"/>
</dbReference>
<dbReference type="GO" id="GO:0030170">
    <property type="term" value="F:pyridoxal phosphate binding"/>
    <property type="evidence" value="ECO:0007669"/>
    <property type="project" value="TreeGrafter"/>
</dbReference>
<feature type="active site" description="Proton acceptor" evidence="3">
    <location>
        <position position="187"/>
    </location>
</feature>
<dbReference type="Gene3D" id="3.40.640.10">
    <property type="entry name" value="Type I PLP-dependent aspartate aminotransferase-like (Major domain)"/>
    <property type="match status" value="1"/>
</dbReference>
<dbReference type="Pfam" id="PF01041">
    <property type="entry name" value="DegT_DnrJ_EryC1"/>
    <property type="match status" value="1"/>
</dbReference>
<evidence type="ECO:0000256" key="5">
    <source>
        <dbReference type="RuleBase" id="RU004508"/>
    </source>
</evidence>
<dbReference type="PIRSF" id="PIRSF000390">
    <property type="entry name" value="PLP_StrS"/>
    <property type="match status" value="1"/>
</dbReference>
<dbReference type="GO" id="GO:0000271">
    <property type="term" value="P:polysaccharide biosynthetic process"/>
    <property type="evidence" value="ECO:0007669"/>
    <property type="project" value="TreeGrafter"/>
</dbReference>
<dbReference type="CDD" id="cd00616">
    <property type="entry name" value="AHBA_syn"/>
    <property type="match status" value="1"/>
</dbReference>
<dbReference type="EC" id="2.6.1.90" evidence="6"/>
<dbReference type="SUPFAM" id="SSF53383">
    <property type="entry name" value="PLP-dependent transferases"/>
    <property type="match status" value="1"/>
</dbReference>
<dbReference type="InterPro" id="IPR015421">
    <property type="entry name" value="PyrdxlP-dep_Trfase_major"/>
</dbReference>
<evidence type="ECO:0000256" key="4">
    <source>
        <dbReference type="PIRSR" id="PIRSR000390-2"/>
    </source>
</evidence>
<accession>A0A7S8FD34</accession>
<sequence length="366" mass="40158">MKSIPFLDLGRLHQSIRGPLEEAYRRVIDSGWFIMGPELVSFEAEFANYSEVKHCIGVGNGLEALHLLLRAYDIGPGDEVIVPSNTFIATWLAVTECGATPVPVEPSIDTHNIDPALIANSVTSRTRAIIPVHLYGQPADMDPINAIAANHSLVVIEDAAQAQGARYKGRRAGSLGHAAATSFYPGKNLGALGDGGAVLTNDNVIAEKVKQLRNYGSKVKYQHDLAGYNSRLDEIQAAFLRVKLAVLDEWNARRREVADGYSKLLIDTDIVTPIVPQYAEPVWHLYVIRGKQRDALKLYLEQQGISTVIHYPVPPHRQACYQGFRGHNLPITESLAGEVLSLPMSPQLQTAEVEHVVSEIIGFLKC</sequence>
<keyword evidence="1 4" id="KW-0663">Pyridoxal phosphate</keyword>
<dbReference type="GO" id="GO:0008483">
    <property type="term" value="F:transaminase activity"/>
    <property type="evidence" value="ECO:0007669"/>
    <property type="project" value="UniProtKB-KW"/>
</dbReference>
<proteinExistence type="inferred from homology"/>
<reference evidence="6 7" key="1">
    <citation type="journal article" date="2020" name="ISME J.">
        <title>Enrichment and physiological characterization of a novel comammox Nitrospira indicates ammonium inhibition of complete nitrification.</title>
        <authorList>
            <person name="Sakoula D."/>
            <person name="Koch H."/>
            <person name="Frank J."/>
            <person name="Jetten M.S.M."/>
            <person name="van Kessel M.A.H.J."/>
            <person name="Lucker S."/>
        </authorList>
    </citation>
    <scope>NUCLEOTIDE SEQUENCE [LARGE SCALE GENOMIC DNA]</scope>
    <source>
        <strain evidence="6">Comreactor17</strain>
    </source>
</reference>
<evidence type="ECO:0000313" key="6">
    <source>
        <dbReference type="EMBL" id="QPD03471.1"/>
    </source>
</evidence>
<organism evidence="6 7">
    <name type="scientific">Candidatus Nitrospira kreftii</name>
    <dbReference type="NCBI Taxonomy" id="2652173"/>
    <lineage>
        <taxon>Bacteria</taxon>
        <taxon>Pseudomonadati</taxon>
        <taxon>Nitrospirota</taxon>
        <taxon>Nitrospiria</taxon>
        <taxon>Nitrospirales</taxon>
        <taxon>Nitrospiraceae</taxon>
        <taxon>Nitrospira</taxon>
    </lineage>
</organism>
<evidence type="ECO:0000256" key="2">
    <source>
        <dbReference type="ARBA" id="ARBA00037999"/>
    </source>
</evidence>
<gene>
    <name evidence="6" type="ORF">Nkreftii_001245</name>
</gene>
<dbReference type="FunFam" id="3.40.640.10:FF:000089">
    <property type="entry name" value="Aminotransferase, DegT/DnrJ/EryC1/StrS family"/>
    <property type="match status" value="1"/>
</dbReference>
<dbReference type="InterPro" id="IPR015422">
    <property type="entry name" value="PyrdxlP-dep_Trfase_small"/>
</dbReference>
<name>A0A7S8FD34_9BACT</name>
<evidence type="ECO:0000313" key="7">
    <source>
        <dbReference type="Proteomes" id="UP000593737"/>
    </source>
</evidence>
<dbReference type="EMBL" id="CP047423">
    <property type="protein sequence ID" value="QPD03471.1"/>
    <property type="molecule type" value="Genomic_DNA"/>
</dbReference>
<feature type="modified residue" description="N6-(pyridoxal phosphate)lysine" evidence="4">
    <location>
        <position position="187"/>
    </location>
</feature>
<dbReference type="InterPro" id="IPR000653">
    <property type="entry name" value="DegT/StrS_aminotransferase"/>
</dbReference>
<comment type="similarity">
    <text evidence="2 5">Belongs to the DegT/DnrJ/EryC1 family.</text>
</comment>
<dbReference type="KEGG" id="nkf:Nkreftii_001245"/>
<dbReference type="Proteomes" id="UP000593737">
    <property type="component" value="Chromosome"/>
</dbReference>
<dbReference type="AlphaFoldDB" id="A0A7S8FD34"/>
<evidence type="ECO:0000256" key="1">
    <source>
        <dbReference type="ARBA" id="ARBA00022898"/>
    </source>
</evidence>
<dbReference type="PANTHER" id="PTHR30244">
    <property type="entry name" value="TRANSAMINASE"/>
    <property type="match status" value="1"/>
</dbReference>
<dbReference type="PANTHER" id="PTHR30244:SF36">
    <property type="entry name" value="3-OXO-GLUCOSE-6-PHOSPHATE:GLUTAMATE AMINOTRANSFERASE"/>
    <property type="match status" value="1"/>
</dbReference>
<keyword evidence="6" id="KW-0032">Aminotransferase</keyword>